<dbReference type="Proteomes" id="UP000473885">
    <property type="component" value="Unassembled WGS sequence"/>
</dbReference>
<sequence length="164" mass="18590">MHNQFWRQTAFDRPVDMYIDNNTDLQFELVKTDLQSGMLEVYPPSIIPPGGSVHFEGDQTGLVGSSGFVTYKSKFSNSTVYISIYWSHPEGATASIYYGYSSPYGLFYVTPKNNYDPNQKPTNQNAVLKNWITNENEYENVLTLNPTGISQSVTYTIQYSLGHK</sequence>
<accession>A0A6M0R858</accession>
<proteinExistence type="predicted"/>
<organism evidence="1 2">
    <name type="scientific">Clostridium niameyense</name>
    <dbReference type="NCBI Taxonomy" id="1622073"/>
    <lineage>
        <taxon>Bacteria</taxon>
        <taxon>Bacillati</taxon>
        <taxon>Bacillota</taxon>
        <taxon>Clostridia</taxon>
        <taxon>Eubacteriales</taxon>
        <taxon>Clostridiaceae</taxon>
        <taxon>Clostridium</taxon>
    </lineage>
</organism>
<dbReference type="AlphaFoldDB" id="A0A6M0R858"/>
<comment type="caution">
    <text evidence="1">The sequence shown here is derived from an EMBL/GenBank/DDBJ whole genome shotgun (WGS) entry which is preliminary data.</text>
</comment>
<reference evidence="1 2" key="1">
    <citation type="submission" date="2019-04" db="EMBL/GenBank/DDBJ databases">
        <title>Genome sequencing of Clostridium botulinum Groups I-IV and Clostridium butyricum.</title>
        <authorList>
            <person name="Brunt J."/>
            <person name="Van Vliet A.H.M."/>
            <person name="Stringer S.C."/>
            <person name="Carter A.T."/>
            <person name="Peck M.W."/>
        </authorList>
    </citation>
    <scope>NUCLEOTIDE SEQUENCE [LARGE SCALE GENOMIC DNA]</scope>
    <source>
        <strain evidence="1 2">IFR 18/094</strain>
    </source>
</reference>
<dbReference type="EMBL" id="SXDP01000001">
    <property type="protein sequence ID" value="NEZ45789.1"/>
    <property type="molecule type" value="Genomic_DNA"/>
</dbReference>
<protein>
    <submittedName>
        <fullName evidence="1">Uncharacterized protein</fullName>
    </submittedName>
</protein>
<keyword evidence="2" id="KW-1185">Reference proteome</keyword>
<evidence type="ECO:0000313" key="1">
    <source>
        <dbReference type="EMBL" id="NEZ45789.1"/>
    </source>
</evidence>
<evidence type="ECO:0000313" key="2">
    <source>
        <dbReference type="Proteomes" id="UP000473885"/>
    </source>
</evidence>
<gene>
    <name evidence="1" type="ORF">FDF74_01030</name>
</gene>
<dbReference type="RefSeq" id="WP_163248189.1">
    <property type="nucleotide sequence ID" value="NZ_SXDP01000001.1"/>
</dbReference>
<dbReference type="Gene3D" id="2.60.270.50">
    <property type="match status" value="1"/>
</dbReference>
<name>A0A6M0R858_9CLOT</name>